<evidence type="ECO:0000259" key="5">
    <source>
        <dbReference type="PROSITE" id="PS50931"/>
    </source>
</evidence>
<dbReference type="RefSeq" id="WP_378999364.1">
    <property type="nucleotide sequence ID" value="NZ_JBHSMT010000028.1"/>
</dbReference>
<organism evidence="6 7">
    <name type="scientific">Paraherbaspirillum soli</name>
    <dbReference type="NCBI Taxonomy" id="631222"/>
    <lineage>
        <taxon>Bacteria</taxon>
        <taxon>Pseudomonadati</taxon>
        <taxon>Pseudomonadota</taxon>
        <taxon>Betaproteobacteria</taxon>
        <taxon>Burkholderiales</taxon>
        <taxon>Oxalobacteraceae</taxon>
        <taxon>Paraherbaspirillum</taxon>
    </lineage>
</organism>
<evidence type="ECO:0000313" key="6">
    <source>
        <dbReference type="EMBL" id="MFC5475768.1"/>
    </source>
</evidence>
<dbReference type="Proteomes" id="UP001596045">
    <property type="component" value="Unassembled WGS sequence"/>
</dbReference>
<name>A0ABW0MC15_9BURK</name>
<reference evidence="7" key="1">
    <citation type="journal article" date="2019" name="Int. J. Syst. Evol. Microbiol.">
        <title>The Global Catalogue of Microorganisms (GCM) 10K type strain sequencing project: providing services to taxonomists for standard genome sequencing and annotation.</title>
        <authorList>
            <consortium name="The Broad Institute Genomics Platform"/>
            <consortium name="The Broad Institute Genome Sequencing Center for Infectious Disease"/>
            <person name="Wu L."/>
            <person name="Ma J."/>
        </authorList>
    </citation>
    <scope>NUCLEOTIDE SEQUENCE [LARGE SCALE GENOMIC DNA]</scope>
    <source>
        <strain evidence="7">JCM 17066</strain>
    </source>
</reference>
<comment type="caution">
    <text evidence="6">The sequence shown here is derived from an EMBL/GenBank/DDBJ whole genome shotgun (WGS) entry which is preliminary data.</text>
</comment>
<dbReference type="Pfam" id="PF00126">
    <property type="entry name" value="HTH_1"/>
    <property type="match status" value="1"/>
</dbReference>
<dbReference type="InterPro" id="IPR058163">
    <property type="entry name" value="LysR-type_TF_proteobact-type"/>
</dbReference>
<proteinExistence type="inferred from homology"/>
<keyword evidence="3" id="KW-0238">DNA-binding</keyword>
<dbReference type="InterPro" id="IPR005119">
    <property type="entry name" value="LysR_subst-bd"/>
</dbReference>
<keyword evidence="2" id="KW-0805">Transcription regulation</keyword>
<evidence type="ECO:0000256" key="1">
    <source>
        <dbReference type="ARBA" id="ARBA00009437"/>
    </source>
</evidence>
<dbReference type="SUPFAM" id="SSF46785">
    <property type="entry name" value="Winged helix' DNA-binding domain"/>
    <property type="match status" value="1"/>
</dbReference>
<dbReference type="InterPro" id="IPR036388">
    <property type="entry name" value="WH-like_DNA-bd_sf"/>
</dbReference>
<dbReference type="PROSITE" id="PS50931">
    <property type="entry name" value="HTH_LYSR"/>
    <property type="match status" value="1"/>
</dbReference>
<protein>
    <submittedName>
        <fullName evidence="6">LysR family transcriptional regulator</fullName>
    </submittedName>
</protein>
<sequence>MDSLSGILAFVRSAEAGSFVGAGRTLGISASAVGKSVARLEAQMGVRLFQRSTRHIRLTTEGSLFYERCQRILDELQDAQAMLSHAAEAPRGKLRISLPNIGYRFLLPVLPTFMQRYPEIALELDFSDRMVDVIEEGLDGAIRSGELPDSRLMARRLGSFRFMLCASPAYLAQRGTPRNPVELEQHACLRYRFQTSGKLQEWALRPAATPRELRLPTALTCNNMEAMLAAAINGLGIAYMPDFLARDALAAGSLQSVLDADLIDPGQFWIVWPSNRQLSPKLRVFVDFVCEHLFTEN</sequence>
<evidence type="ECO:0000256" key="4">
    <source>
        <dbReference type="ARBA" id="ARBA00023163"/>
    </source>
</evidence>
<dbReference type="Gene3D" id="3.40.190.290">
    <property type="match status" value="1"/>
</dbReference>
<evidence type="ECO:0000256" key="3">
    <source>
        <dbReference type="ARBA" id="ARBA00023125"/>
    </source>
</evidence>
<evidence type="ECO:0000256" key="2">
    <source>
        <dbReference type="ARBA" id="ARBA00023015"/>
    </source>
</evidence>
<dbReference type="Pfam" id="PF03466">
    <property type="entry name" value="LysR_substrate"/>
    <property type="match status" value="1"/>
</dbReference>
<dbReference type="CDD" id="cd08476">
    <property type="entry name" value="PBP2_CrgA_like_7"/>
    <property type="match status" value="1"/>
</dbReference>
<evidence type="ECO:0000313" key="7">
    <source>
        <dbReference type="Proteomes" id="UP001596045"/>
    </source>
</evidence>
<dbReference type="Gene3D" id="1.10.10.10">
    <property type="entry name" value="Winged helix-like DNA-binding domain superfamily/Winged helix DNA-binding domain"/>
    <property type="match status" value="1"/>
</dbReference>
<dbReference type="InterPro" id="IPR000847">
    <property type="entry name" value="LysR_HTH_N"/>
</dbReference>
<keyword evidence="7" id="KW-1185">Reference proteome</keyword>
<comment type="similarity">
    <text evidence="1">Belongs to the LysR transcriptional regulatory family.</text>
</comment>
<dbReference type="SUPFAM" id="SSF53850">
    <property type="entry name" value="Periplasmic binding protein-like II"/>
    <property type="match status" value="1"/>
</dbReference>
<dbReference type="InterPro" id="IPR036390">
    <property type="entry name" value="WH_DNA-bd_sf"/>
</dbReference>
<dbReference type="PANTHER" id="PTHR30537:SF72">
    <property type="entry name" value="LYSR FAMILY TRANSCRIPTIONAL REGULATOR"/>
    <property type="match status" value="1"/>
</dbReference>
<accession>A0ABW0MC15</accession>
<keyword evidence="4" id="KW-0804">Transcription</keyword>
<dbReference type="PANTHER" id="PTHR30537">
    <property type="entry name" value="HTH-TYPE TRANSCRIPTIONAL REGULATOR"/>
    <property type="match status" value="1"/>
</dbReference>
<dbReference type="EMBL" id="JBHSMT010000028">
    <property type="protein sequence ID" value="MFC5475768.1"/>
    <property type="molecule type" value="Genomic_DNA"/>
</dbReference>
<gene>
    <name evidence="6" type="ORF">ACFPM8_17540</name>
</gene>
<feature type="domain" description="HTH lysR-type" evidence="5">
    <location>
        <begin position="1"/>
        <end position="59"/>
    </location>
</feature>